<protein>
    <submittedName>
        <fullName evidence="1">Uncharacterized protein</fullName>
    </submittedName>
</protein>
<gene>
    <name evidence="1" type="ORF">AK812_SmicGene26770</name>
</gene>
<dbReference type="EMBL" id="LSRX01000661">
    <property type="protein sequence ID" value="OLP91511.1"/>
    <property type="molecule type" value="Genomic_DNA"/>
</dbReference>
<sequence>MLYNSTISELVIRAQPLVGASLSKPASNFQADDHLSRSQENAWAVCVDKSTNKTIHKSDLCRKHPNIQIIITREDLEEEEESLSSGFYTSGEED</sequence>
<evidence type="ECO:0000313" key="1">
    <source>
        <dbReference type="EMBL" id="OLP91511.1"/>
    </source>
</evidence>
<dbReference type="AlphaFoldDB" id="A0A1Q9D8N8"/>
<keyword evidence="2" id="KW-1185">Reference proteome</keyword>
<dbReference type="OrthoDB" id="426998at2759"/>
<accession>A0A1Q9D8N8</accession>
<dbReference type="Proteomes" id="UP000186817">
    <property type="component" value="Unassembled WGS sequence"/>
</dbReference>
<proteinExistence type="predicted"/>
<comment type="caution">
    <text evidence="1">The sequence shown here is derived from an EMBL/GenBank/DDBJ whole genome shotgun (WGS) entry which is preliminary data.</text>
</comment>
<organism evidence="1 2">
    <name type="scientific">Symbiodinium microadriaticum</name>
    <name type="common">Dinoflagellate</name>
    <name type="synonym">Zooxanthella microadriatica</name>
    <dbReference type="NCBI Taxonomy" id="2951"/>
    <lineage>
        <taxon>Eukaryota</taxon>
        <taxon>Sar</taxon>
        <taxon>Alveolata</taxon>
        <taxon>Dinophyceae</taxon>
        <taxon>Suessiales</taxon>
        <taxon>Symbiodiniaceae</taxon>
        <taxon>Symbiodinium</taxon>
    </lineage>
</organism>
<reference evidence="1 2" key="1">
    <citation type="submission" date="2016-02" db="EMBL/GenBank/DDBJ databases">
        <title>Genome analysis of coral dinoflagellate symbionts highlights evolutionary adaptations to a symbiotic lifestyle.</title>
        <authorList>
            <person name="Aranda M."/>
            <person name="Li Y."/>
            <person name="Liew Y.J."/>
            <person name="Baumgarten S."/>
            <person name="Simakov O."/>
            <person name="Wilson M."/>
            <person name="Piel J."/>
            <person name="Ashoor H."/>
            <person name="Bougouffa S."/>
            <person name="Bajic V.B."/>
            <person name="Ryu T."/>
            <person name="Ravasi T."/>
            <person name="Bayer T."/>
            <person name="Micklem G."/>
            <person name="Kim H."/>
            <person name="Bhak J."/>
            <person name="Lajeunesse T.C."/>
            <person name="Voolstra C.R."/>
        </authorList>
    </citation>
    <scope>NUCLEOTIDE SEQUENCE [LARGE SCALE GENOMIC DNA]</scope>
    <source>
        <strain evidence="1 2">CCMP2467</strain>
    </source>
</reference>
<evidence type="ECO:0000313" key="2">
    <source>
        <dbReference type="Proteomes" id="UP000186817"/>
    </source>
</evidence>
<name>A0A1Q9D8N8_SYMMI</name>